<evidence type="ECO:0000259" key="6">
    <source>
        <dbReference type="Pfam" id="PF00172"/>
    </source>
</evidence>
<dbReference type="InterPro" id="IPR036864">
    <property type="entry name" value="Zn2-C6_fun-type_DNA-bd_sf"/>
</dbReference>
<evidence type="ECO:0000256" key="4">
    <source>
        <dbReference type="ARBA" id="ARBA00023242"/>
    </source>
</evidence>
<keyword evidence="4" id="KW-0539">Nucleus</keyword>
<evidence type="ECO:0000256" key="5">
    <source>
        <dbReference type="SAM" id="MobiDB-lite"/>
    </source>
</evidence>
<sequence>MSTFPIFFWMEATEVGKDRYMNMTPSPSSTDRPQTQTQTQDQTQTRSTRCDEAKPRCRNCIEKNFHCEYGPQVTFLTKNAHTVAPAEIQSSGASSARAVYDVIRDLTDDLLMQFVSEDPQKRYSLDAVESLSPSETGGTCSSQLDRGDPSDKATTTPVADGSDRSRVSREHSSQNKNQHQHQNQDQNPDLDPQERRDNLHYDTTTTTTTSIPLWIPDTNEDSVAEKGPEKGHSDTQNTPRTTSHHYHSTTAFSDRDEFAVRGLLALGTTGMMETQAETRTQSSMMMGSQSSHRIDSSSSAGNDRSGRGVYQQQQQQQQKQHKDQSQQEKANRSSRDNSNFPLSPAPATTSTNLSNDLNSSTTTNNNNVTISQKRESRTLDLLRHYRYEVAPWLDICDLSHTFGITAVQIAMDTTSATATATTTTTGTGFSISTSKANSNAILASLLVLSETSLNLLHDHAVAVSGPGAHENRTSGSATGYGTLDPCSTGTVTDTLGNDTLLNPNNNNDDYRSTAGLNTDPAINTDTDMTMTMDNNIATAVLLTALRKVQSFIADIPRFWRRADATADATADAGADPGYNAKLMDALAMHASSGRRDIASAVYWLFLRLAWTMATGLFLLMATSLDVSVALASNTPVKVPLPMSFPLSPSLDYIEDIYARLFHFTHLPLLLCAHALLWCNADTDSAGTPLDSWMQLVDELERWYRTRPQEFQPMLELDAGNFPVVLFTNGAGREQRGLRTRVSSPRSCLRCGMPSASVALRCTMIAASAGT</sequence>
<feature type="compositionally biased region" description="Basic and acidic residues" evidence="5">
    <location>
        <begin position="223"/>
        <end position="233"/>
    </location>
</feature>
<dbReference type="CDD" id="cd00067">
    <property type="entry name" value="GAL4"/>
    <property type="match status" value="1"/>
</dbReference>
<evidence type="ECO:0000256" key="2">
    <source>
        <dbReference type="ARBA" id="ARBA00023125"/>
    </source>
</evidence>
<dbReference type="InterPro" id="IPR001138">
    <property type="entry name" value="Zn2Cys6_DnaBD"/>
</dbReference>
<dbReference type="SUPFAM" id="SSF57701">
    <property type="entry name" value="Zn2/Cys6 DNA-binding domain"/>
    <property type="match status" value="1"/>
</dbReference>
<dbReference type="Gene3D" id="4.10.240.10">
    <property type="entry name" value="Zn(2)-C6 fungal-type DNA-binding domain"/>
    <property type="match status" value="1"/>
</dbReference>
<dbReference type="Pfam" id="PF00172">
    <property type="entry name" value="Zn_clus"/>
    <property type="match status" value="1"/>
</dbReference>
<protein>
    <recommendedName>
        <fullName evidence="6">Zn(2)-C6 fungal-type domain-containing protein</fullName>
    </recommendedName>
</protein>
<feature type="region of interest" description="Disordered" evidence="5">
    <location>
        <begin position="19"/>
        <end position="47"/>
    </location>
</feature>
<evidence type="ECO:0000256" key="1">
    <source>
        <dbReference type="ARBA" id="ARBA00023015"/>
    </source>
</evidence>
<feature type="compositionally biased region" description="Low complexity" evidence="5">
    <location>
        <begin position="174"/>
        <end position="190"/>
    </location>
</feature>
<dbReference type="GO" id="GO:0000981">
    <property type="term" value="F:DNA-binding transcription factor activity, RNA polymerase II-specific"/>
    <property type="evidence" value="ECO:0007669"/>
    <property type="project" value="InterPro"/>
</dbReference>
<keyword evidence="2" id="KW-0238">DNA-binding</keyword>
<feature type="compositionally biased region" description="Low complexity" evidence="5">
    <location>
        <begin position="24"/>
        <end position="47"/>
    </location>
</feature>
<dbReference type="EMBL" id="LASV01000014">
    <property type="protein sequence ID" value="KKA25687.1"/>
    <property type="molecule type" value="Genomic_DNA"/>
</dbReference>
<dbReference type="STRING" id="1408163.A0A0F4Z5B4"/>
<keyword evidence="1" id="KW-0805">Transcription regulation</keyword>
<keyword evidence="8" id="KW-1185">Reference proteome</keyword>
<feature type="compositionally biased region" description="Low complexity" evidence="5">
    <location>
        <begin position="497"/>
        <end position="507"/>
    </location>
</feature>
<evidence type="ECO:0000313" key="8">
    <source>
        <dbReference type="Proteomes" id="UP000053958"/>
    </source>
</evidence>
<dbReference type="GeneID" id="25312298"/>
<feature type="compositionally biased region" description="Basic and acidic residues" evidence="5">
    <location>
        <begin position="161"/>
        <end position="173"/>
    </location>
</feature>
<dbReference type="AlphaFoldDB" id="A0A0F4Z5B4"/>
<name>A0A0F4Z5B4_RASE3</name>
<dbReference type="Proteomes" id="UP000053958">
    <property type="component" value="Unassembled WGS sequence"/>
</dbReference>
<feature type="compositionally biased region" description="Low complexity" evidence="5">
    <location>
        <begin position="281"/>
        <end position="299"/>
    </location>
</feature>
<evidence type="ECO:0000313" key="7">
    <source>
        <dbReference type="EMBL" id="KKA25687.1"/>
    </source>
</evidence>
<proteinExistence type="predicted"/>
<keyword evidence="3" id="KW-0804">Transcription</keyword>
<comment type="caution">
    <text evidence="7">The sequence shown here is derived from an EMBL/GenBank/DDBJ whole genome shotgun (WGS) entry which is preliminary data.</text>
</comment>
<reference evidence="7 8" key="1">
    <citation type="submission" date="2015-04" db="EMBL/GenBank/DDBJ databases">
        <authorList>
            <person name="Heijne W.H."/>
            <person name="Fedorova N.D."/>
            <person name="Nierman W.C."/>
            <person name="Vollebregt A.W."/>
            <person name="Zhao Z."/>
            <person name="Wu L."/>
            <person name="Kumar M."/>
            <person name="Stam H."/>
            <person name="van den Berg M.A."/>
            <person name="Pel H.J."/>
        </authorList>
    </citation>
    <scope>NUCLEOTIDE SEQUENCE [LARGE SCALE GENOMIC DNA]</scope>
    <source>
        <strain evidence="7 8">CBS 393.64</strain>
    </source>
</reference>
<dbReference type="OrthoDB" id="4475584at2759"/>
<dbReference type="RefSeq" id="XP_013332299.1">
    <property type="nucleotide sequence ID" value="XM_013476845.1"/>
</dbReference>
<feature type="region of interest" description="Disordered" evidence="5">
    <location>
        <begin position="279"/>
        <end position="371"/>
    </location>
</feature>
<dbReference type="GO" id="GO:0003677">
    <property type="term" value="F:DNA binding"/>
    <property type="evidence" value="ECO:0007669"/>
    <property type="project" value="UniProtKB-KW"/>
</dbReference>
<feature type="compositionally biased region" description="Low complexity" evidence="5">
    <location>
        <begin position="348"/>
        <end position="369"/>
    </location>
</feature>
<evidence type="ECO:0000256" key="3">
    <source>
        <dbReference type="ARBA" id="ARBA00023163"/>
    </source>
</evidence>
<feature type="compositionally biased region" description="Basic and acidic residues" evidence="5">
    <location>
        <begin position="320"/>
        <end position="335"/>
    </location>
</feature>
<feature type="compositionally biased region" description="Polar residues" evidence="5">
    <location>
        <begin position="131"/>
        <end position="144"/>
    </location>
</feature>
<dbReference type="GO" id="GO:0008270">
    <property type="term" value="F:zinc ion binding"/>
    <property type="evidence" value="ECO:0007669"/>
    <property type="project" value="InterPro"/>
</dbReference>
<accession>A0A0F4Z5B4</accession>
<feature type="region of interest" description="Disordered" evidence="5">
    <location>
        <begin position="497"/>
        <end position="517"/>
    </location>
</feature>
<gene>
    <name evidence="7" type="ORF">T310_0243</name>
</gene>
<feature type="region of interest" description="Disordered" evidence="5">
    <location>
        <begin position="127"/>
        <end position="253"/>
    </location>
</feature>
<feature type="domain" description="Zn(2)-C6 fungal-type" evidence="6">
    <location>
        <begin position="47"/>
        <end position="70"/>
    </location>
</feature>
<organism evidence="7 8">
    <name type="scientific">Rasamsonia emersonii (strain ATCC 16479 / CBS 393.64 / IMI 116815)</name>
    <dbReference type="NCBI Taxonomy" id="1408163"/>
    <lineage>
        <taxon>Eukaryota</taxon>
        <taxon>Fungi</taxon>
        <taxon>Dikarya</taxon>
        <taxon>Ascomycota</taxon>
        <taxon>Pezizomycotina</taxon>
        <taxon>Eurotiomycetes</taxon>
        <taxon>Eurotiomycetidae</taxon>
        <taxon>Eurotiales</taxon>
        <taxon>Trichocomaceae</taxon>
        <taxon>Rasamsonia</taxon>
    </lineage>
</organism>